<dbReference type="EMBL" id="CP108110">
    <property type="protein sequence ID" value="WUQ85192.1"/>
    <property type="molecule type" value="Genomic_DNA"/>
</dbReference>
<dbReference type="Pfam" id="PF12146">
    <property type="entry name" value="Hydrolase_4"/>
    <property type="match status" value="1"/>
</dbReference>
<evidence type="ECO:0000313" key="3">
    <source>
        <dbReference type="Proteomes" id="UP001432222"/>
    </source>
</evidence>
<organism evidence="2 3">
    <name type="scientific">Kitasatospora purpeofusca</name>
    <dbReference type="NCBI Taxonomy" id="67352"/>
    <lineage>
        <taxon>Bacteria</taxon>
        <taxon>Bacillati</taxon>
        <taxon>Actinomycetota</taxon>
        <taxon>Actinomycetes</taxon>
        <taxon>Kitasatosporales</taxon>
        <taxon>Streptomycetaceae</taxon>
        <taxon>Kitasatospora</taxon>
    </lineage>
</organism>
<dbReference type="SUPFAM" id="SSF53474">
    <property type="entry name" value="alpha/beta-Hydrolases"/>
    <property type="match status" value="1"/>
</dbReference>
<protein>
    <submittedName>
        <fullName evidence="2">Alpha/beta hydrolase</fullName>
    </submittedName>
</protein>
<dbReference type="GO" id="GO:0016787">
    <property type="term" value="F:hydrolase activity"/>
    <property type="evidence" value="ECO:0007669"/>
    <property type="project" value="UniProtKB-KW"/>
</dbReference>
<gene>
    <name evidence="2" type="ORF">OHA16_20820</name>
</gene>
<dbReference type="InterPro" id="IPR029058">
    <property type="entry name" value="AB_hydrolase_fold"/>
</dbReference>
<evidence type="ECO:0000259" key="1">
    <source>
        <dbReference type="Pfam" id="PF12146"/>
    </source>
</evidence>
<name>A0ABZ1U203_9ACTN</name>
<keyword evidence="3" id="KW-1185">Reference proteome</keyword>
<dbReference type="Gene3D" id="3.40.50.1820">
    <property type="entry name" value="alpha/beta hydrolase"/>
    <property type="match status" value="1"/>
</dbReference>
<dbReference type="RefSeq" id="WP_328955982.1">
    <property type="nucleotide sequence ID" value="NZ_CP108110.1"/>
</dbReference>
<sequence length="309" mass="33311">MDPAVALIRTTLNTASLAAPGLAGRAAFELYRHPFRRSRVRPGEREVHDRAVTGTLRHGGVRVVVHRWGDGTRPVLLMHGWRSRASRFADLVPRLRALGLTAVGYDAPGHGDSGGRTATVLDHRAVALRLQERYGGFEAVVAHSLGVNAAFLALREGLRAERLVAFSGASELSWLPTAFCDRLGLNATVERELRRREASGAMFPGVTDLRTHFDAARDPGEIALPILVAHDEDDDVVPFSHAGRLRAAYGERLELLATRGLGHRRILTEPTVLDQVTGFLAAGTDGGADLWTDPGRRTVDGPGKAVGAV</sequence>
<keyword evidence="2" id="KW-0378">Hydrolase</keyword>
<reference evidence="2" key="1">
    <citation type="submission" date="2022-10" db="EMBL/GenBank/DDBJ databases">
        <title>The complete genomes of actinobacterial strains from the NBC collection.</title>
        <authorList>
            <person name="Joergensen T.S."/>
            <person name="Alvarez Arevalo M."/>
            <person name="Sterndorff E.B."/>
            <person name="Faurdal D."/>
            <person name="Vuksanovic O."/>
            <person name="Mourched A.-S."/>
            <person name="Charusanti P."/>
            <person name="Shaw S."/>
            <person name="Blin K."/>
            <person name="Weber T."/>
        </authorList>
    </citation>
    <scope>NUCLEOTIDE SEQUENCE</scope>
    <source>
        <strain evidence="2">NBC_00222</strain>
    </source>
</reference>
<evidence type="ECO:0000313" key="2">
    <source>
        <dbReference type="EMBL" id="WUQ85192.1"/>
    </source>
</evidence>
<accession>A0ABZ1U203</accession>
<feature type="domain" description="Serine aminopeptidase S33" evidence="1">
    <location>
        <begin position="75"/>
        <end position="171"/>
    </location>
</feature>
<dbReference type="Proteomes" id="UP001432222">
    <property type="component" value="Chromosome"/>
</dbReference>
<dbReference type="InterPro" id="IPR022742">
    <property type="entry name" value="Hydrolase_4"/>
</dbReference>
<proteinExistence type="predicted"/>